<proteinExistence type="predicted"/>
<feature type="transmembrane region" description="Helical" evidence="1">
    <location>
        <begin position="40"/>
        <end position="61"/>
    </location>
</feature>
<comment type="caution">
    <text evidence="2">The sequence shown here is derived from an EMBL/GenBank/DDBJ whole genome shotgun (WGS) entry which is preliminary data.</text>
</comment>
<reference evidence="2" key="1">
    <citation type="journal article" date="2020" name="mSystems">
        <title>Genome- and Community-Level Interaction Insights into Carbon Utilization and Element Cycling Functions of Hydrothermarchaeota in Hydrothermal Sediment.</title>
        <authorList>
            <person name="Zhou Z."/>
            <person name="Liu Y."/>
            <person name="Xu W."/>
            <person name="Pan J."/>
            <person name="Luo Z.H."/>
            <person name="Li M."/>
        </authorList>
    </citation>
    <scope>NUCLEOTIDE SEQUENCE [LARGE SCALE GENOMIC DNA]</scope>
    <source>
        <strain evidence="2">SpSt-508</strain>
    </source>
</reference>
<name>A0A7C4QN23_9PLAN</name>
<accession>A0A7C4QN23</accession>
<protein>
    <submittedName>
        <fullName evidence="2">Uncharacterized protein</fullName>
    </submittedName>
</protein>
<dbReference type="AlphaFoldDB" id="A0A7C4QN23"/>
<organism evidence="2">
    <name type="scientific">Schlesneria paludicola</name>
    <dbReference type="NCBI Taxonomy" id="360056"/>
    <lineage>
        <taxon>Bacteria</taxon>
        <taxon>Pseudomonadati</taxon>
        <taxon>Planctomycetota</taxon>
        <taxon>Planctomycetia</taxon>
        <taxon>Planctomycetales</taxon>
        <taxon>Planctomycetaceae</taxon>
        <taxon>Schlesneria</taxon>
    </lineage>
</organism>
<gene>
    <name evidence="2" type="ORF">ENS64_04680</name>
</gene>
<feature type="transmembrane region" description="Helical" evidence="1">
    <location>
        <begin position="73"/>
        <end position="89"/>
    </location>
</feature>
<feature type="transmembrane region" description="Helical" evidence="1">
    <location>
        <begin position="12"/>
        <end position="34"/>
    </location>
</feature>
<feature type="transmembrane region" description="Helical" evidence="1">
    <location>
        <begin position="95"/>
        <end position="112"/>
    </location>
</feature>
<evidence type="ECO:0000256" key="1">
    <source>
        <dbReference type="SAM" id="Phobius"/>
    </source>
</evidence>
<dbReference type="EMBL" id="DSVQ01000010">
    <property type="protein sequence ID" value="HGT38543.1"/>
    <property type="molecule type" value="Genomic_DNA"/>
</dbReference>
<evidence type="ECO:0000313" key="2">
    <source>
        <dbReference type="EMBL" id="HGT38543.1"/>
    </source>
</evidence>
<keyword evidence="1" id="KW-0472">Membrane</keyword>
<keyword evidence="1" id="KW-0812">Transmembrane</keyword>
<sequence>MSPPQASSQVPVNRTLVGILAVLCLVSGAVLMLSGSNGPIALWQGALFRVGVVLAAFWLALPSRTREAAWARVPIWQVVGVLLVILAVARSPAAAKVLIPAAFALAGILLALRPRRKVRPSQRLFQ</sequence>
<keyword evidence="1" id="KW-1133">Transmembrane helix</keyword>